<feature type="binding site" evidence="8">
    <location>
        <position position="84"/>
    </location>
    <ligand>
        <name>ATP</name>
        <dbReference type="ChEBI" id="CHEBI:30616"/>
    </ligand>
</feature>
<dbReference type="PRINTS" id="PR00109">
    <property type="entry name" value="TYRKINASE"/>
</dbReference>
<reference evidence="11" key="1">
    <citation type="journal article" date="2020" name="J. Eukaryot. Microbiol.">
        <title>De novo Sequencing, Assembly and Annotation of the Transcriptome for the Free-Living Testate Amoeba Arcella intermedia.</title>
        <authorList>
            <person name="Ribeiro G.M."/>
            <person name="Porfirio-Sousa A.L."/>
            <person name="Maurer-Alcala X.X."/>
            <person name="Katz L.A."/>
            <person name="Lahr D.J.G."/>
        </authorList>
    </citation>
    <scope>NUCLEOTIDE SEQUENCE</scope>
</reference>
<keyword evidence="6 8" id="KW-0067">ATP-binding</keyword>
<evidence type="ECO:0000256" key="3">
    <source>
        <dbReference type="ARBA" id="ARBA00022679"/>
    </source>
</evidence>
<evidence type="ECO:0000256" key="4">
    <source>
        <dbReference type="ARBA" id="ARBA00022723"/>
    </source>
</evidence>
<dbReference type="PROSITE" id="PS50011">
    <property type="entry name" value="PROTEIN_KINASE_DOM"/>
    <property type="match status" value="1"/>
</dbReference>
<keyword evidence="4" id="KW-0479">Metal-binding</keyword>
<evidence type="ECO:0000256" key="5">
    <source>
        <dbReference type="ARBA" id="ARBA00022741"/>
    </source>
</evidence>
<dbReference type="GO" id="GO:0005524">
    <property type="term" value="F:ATP binding"/>
    <property type="evidence" value="ECO:0007669"/>
    <property type="project" value="UniProtKB-UniRule"/>
</dbReference>
<dbReference type="EMBL" id="GIBP01002898">
    <property type="protein sequence ID" value="NDV31867.1"/>
    <property type="molecule type" value="Transcribed_RNA"/>
</dbReference>
<dbReference type="Gene3D" id="1.10.510.10">
    <property type="entry name" value="Transferase(Phosphotransferase) domain 1"/>
    <property type="match status" value="1"/>
</dbReference>
<evidence type="ECO:0000256" key="1">
    <source>
        <dbReference type="ARBA" id="ARBA00001946"/>
    </source>
</evidence>
<evidence type="ECO:0000313" key="11">
    <source>
        <dbReference type="EMBL" id="NDV31867.1"/>
    </source>
</evidence>
<dbReference type="InterPro" id="IPR011009">
    <property type="entry name" value="Kinase-like_dom_sf"/>
</dbReference>
<dbReference type="FunFam" id="1.10.510.10:FF:000768">
    <property type="entry name" value="Non-specific serine/threonine protein kinase"/>
    <property type="match status" value="1"/>
</dbReference>
<feature type="compositionally biased region" description="Basic and acidic residues" evidence="9">
    <location>
        <begin position="385"/>
        <end position="398"/>
    </location>
</feature>
<dbReference type="GO" id="GO:0004672">
    <property type="term" value="F:protein kinase activity"/>
    <property type="evidence" value="ECO:0007669"/>
    <property type="project" value="InterPro"/>
</dbReference>
<keyword evidence="3" id="KW-0808">Transferase</keyword>
<proteinExistence type="inferred from homology"/>
<feature type="region of interest" description="Disordered" evidence="9">
    <location>
        <begin position="385"/>
        <end position="409"/>
    </location>
</feature>
<evidence type="ECO:0000256" key="6">
    <source>
        <dbReference type="ARBA" id="ARBA00022840"/>
    </source>
</evidence>
<dbReference type="InterPro" id="IPR017441">
    <property type="entry name" value="Protein_kinase_ATP_BS"/>
</dbReference>
<dbReference type="Pfam" id="PF00069">
    <property type="entry name" value="Pkinase"/>
    <property type="match status" value="1"/>
</dbReference>
<name>A0A6B2L4R7_9EUKA</name>
<dbReference type="GO" id="GO:0046872">
    <property type="term" value="F:metal ion binding"/>
    <property type="evidence" value="ECO:0007669"/>
    <property type="project" value="UniProtKB-KW"/>
</dbReference>
<comment type="cofactor">
    <cofactor evidence="1">
        <name>Mg(2+)</name>
        <dbReference type="ChEBI" id="CHEBI:18420"/>
    </cofactor>
</comment>
<dbReference type="InterPro" id="IPR001245">
    <property type="entry name" value="Ser-Thr/Tyr_kinase_cat_dom"/>
</dbReference>
<sequence>MINESKMTEEEVKKNSDELVDILKSSTTKEGKAPQADLNLWDFIDIADDPTTRYQTFETIGEGFGGIVYLCKDAKTNEDVAIKKVILTEENEKSLATEIFMMKTSSHPNIVEFKKCYYCATRIWIVMEYMDGGSLGDIIDVHHLFRLTELQIRWVIWNVAKGLSFLHKKDRIHRDIKSDNILLTTDGQVKIGDFGFVAQLLGKDKKRRTRLGTPYWMAPEVIKGKKYDYTADVWSLGILVWECAEGDPPYYNLTKLKALLQITKYGCPPLNNVDAWSNEMNDFLKLCLKKKPEKRATMDMLLKHPWLQPAASDSNTNRLTPLVKAVKEKKLQKEMMGPTVAKEFMGNPINQILFMAYGPSGAPDRDDSMVTREESDIQIVELEKLTAREEEGRKENERNGSVPTKPDFVFKQEETKILKSECDDNKIQNLETSSES</sequence>
<keyword evidence="5 8" id="KW-0547">Nucleotide-binding</keyword>
<feature type="domain" description="Protein kinase" evidence="10">
    <location>
        <begin position="54"/>
        <end position="307"/>
    </location>
</feature>
<dbReference type="AlphaFoldDB" id="A0A6B2L4R7"/>
<dbReference type="SUPFAM" id="SSF56112">
    <property type="entry name" value="Protein kinase-like (PK-like)"/>
    <property type="match status" value="1"/>
</dbReference>
<dbReference type="InterPro" id="IPR051931">
    <property type="entry name" value="PAK3-like"/>
</dbReference>
<dbReference type="SMART" id="SM00220">
    <property type="entry name" value="S_TKc"/>
    <property type="match status" value="1"/>
</dbReference>
<evidence type="ECO:0000256" key="7">
    <source>
        <dbReference type="ARBA" id="ARBA00022842"/>
    </source>
</evidence>
<evidence type="ECO:0000259" key="10">
    <source>
        <dbReference type="PROSITE" id="PS50011"/>
    </source>
</evidence>
<dbReference type="PANTHER" id="PTHR45832:SF22">
    <property type="entry name" value="SERINE_THREONINE-PROTEIN KINASE SAMKA-RELATED"/>
    <property type="match status" value="1"/>
</dbReference>
<dbReference type="PROSITE" id="PS00107">
    <property type="entry name" value="PROTEIN_KINASE_ATP"/>
    <property type="match status" value="1"/>
</dbReference>
<evidence type="ECO:0000256" key="8">
    <source>
        <dbReference type="PROSITE-ProRule" id="PRU10141"/>
    </source>
</evidence>
<dbReference type="InterPro" id="IPR000719">
    <property type="entry name" value="Prot_kinase_dom"/>
</dbReference>
<organism evidence="11">
    <name type="scientific">Arcella intermedia</name>
    <dbReference type="NCBI Taxonomy" id="1963864"/>
    <lineage>
        <taxon>Eukaryota</taxon>
        <taxon>Amoebozoa</taxon>
        <taxon>Tubulinea</taxon>
        <taxon>Elardia</taxon>
        <taxon>Arcellinida</taxon>
        <taxon>Sphaerothecina</taxon>
        <taxon>Arcellidae</taxon>
        <taxon>Arcella</taxon>
    </lineage>
</organism>
<dbReference type="PANTHER" id="PTHR45832">
    <property type="entry name" value="SERINE/THREONINE-PROTEIN KINASE SAMKA-RELATED-RELATED"/>
    <property type="match status" value="1"/>
</dbReference>
<protein>
    <recommendedName>
        <fullName evidence="10">Protein kinase domain-containing protein</fullName>
    </recommendedName>
</protein>
<evidence type="ECO:0000256" key="9">
    <source>
        <dbReference type="SAM" id="MobiDB-lite"/>
    </source>
</evidence>
<comment type="similarity">
    <text evidence="2">Belongs to the protein kinase superfamily. STE Ser/Thr protein kinase family. STE20 subfamily.</text>
</comment>
<keyword evidence="7" id="KW-0460">Magnesium</keyword>
<accession>A0A6B2L4R7</accession>
<evidence type="ECO:0000256" key="2">
    <source>
        <dbReference type="ARBA" id="ARBA00008874"/>
    </source>
</evidence>